<evidence type="ECO:0008006" key="2">
    <source>
        <dbReference type="Google" id="ProtNLM"/>
    </source>
</evidence>
<proteinExistence type="predicted"/>
<sequence length="150" mass="18208">MSDFRTRPKGQYIYECDWQQLYVLTEHWKSDLTFYAGDLRFLHHLIDKYFMWISKKDNIDMVREIEVNLLQTDEQCGIMLHRVNRHLHHLAELIDNSIPDDATKFRNEHERLEDDLVKFVKDFRSNRKEIFTVTDYLMDTEKLVKQVVKG</sequence>
<evidence type="ECO:0000313" key="1">
    <source>
        <dbReference type="EMBL" id="KKM87407.1"/>
    </source>
</evidence>
<name>A0A0F9P1Q0_9ZZZZ</name>
<organism evidence="1">
    <name type="scientific">marine sediment metagenome</name>
    <dbReference type="NCBI Taxonomy" id="412755"/>
    <lineage>
        <taxon>unclassified sequences</taxon>
        <taxon>metagenomes</taxon>
        <taxon>ecological metagenomes</taxon>
    </lineage>
</organism>
<reference evidence="1" key="1">
    <citation type="journal article" date="2015" name="Nature">
        <title>Complex archaea that bridge the gap between prokaryotes and eukaryotes.</title>
        <authorList>
            <person name="Spang A."/>
            <person name="Saw J.H."/>
            <person name="Jorgensen S.L."/>
            <person name="Zaremba-Niedzwiedzka K."/>
            <person name="Martijn J."/>
            <person name="Lind A.E."/>
            <person name="van Eijk R."/>
            <person name="Schleper C."/>
            <person name="Guy L."/>
            <person name="Ettema T.J."/>
        </authorList>
    </citation>
    <scope>NUCLEOTIDE SEQUENCE</scope>
</reference>
<accession>A0A0F9P1Q0</accession>
<gene>
    <name evidence="1" type="ORF">LCGC14_1269160</name>
</gene>
<protein>
    <recommendedName>
        <fullName evidence="2">Hemerythrin-like domain-containing protein</fullName>
    </recommendedName>
</protein>
<comment type="caution">
    <text evidence="1">The sequence shown here is derived from an EMBL/GenBank/DDBJ whole genome shotgun (WGS) entry which is preliminary data.</text>
</comment>
<dbReference type="AlphaFoldDB" id="A0A0F9P1Q0"/>
<dbReference type="EMBL" id="LAZR01007105">
    <property type="protein sequence ID" value="KKM87407.1"/>
    <property type="molecule type" value="Genomic_DNA"/>
</dbReference>